<protein>
    <recommendedName>
        <fullName evidence="4">Preprotein translocase subunit SecA</fullName>
    </recommendedName>
</protein>
<dbReference type="Gene3D" id="3.10.450.50">
    <property type="match status" value="1"/>
</dbReference>
<accession>A0A399IUR9</accession>
<dbReference type="EMBL" id="QXDJ01000001">
    <property type="protein sequence ID" value="RII36774.1"/>
    <property type="molecule type" value="Genomic_DNA"/>
</dbReference>
<reference evidence="2 3" key="1">
    <citation type="submission" date="2018-08" db="EMBL/GenBank/DDBJ databases">
        <title>Genome of Clostridium chromiireducens C1, DSM12136.</title>
        <authorList>
            <person name="Xing M."/>
            <person name="Wei Y."/>
            <person name="Ang E.L."/>
            <person name="Zhao H."/>
            <person name="Zhang Y."/>
        </authorList>
    </citation>
    <scope>NUCLEOTIDE SEQUENCE [LARGE SCALE GENOMIC DNA]</scope>
    <source>
        <strain evidence="2 3">C1</strain>
    </source>
</reference>
<comment type="caution">
    <text evidence="2">The sequence shown here is derived from an EMBL/GenBank/DDBJ whole genome shotgun (WGS) entry which is preliminary data.</text>
</comment>
<dbReference type="SUPFAM" id="SSF103642">
    <property type="entry name" value="Sec-C motif"/>
    <property type="match status" value="1"/>
</dbReference>
<dbReference type="AlphaFoldDB" id="A0A399IUR9"/>
<name>A0A399IUR9_9CLOT</name>
<gene>
    <name evidence="2" type="ORF">D2A34_05170</name>
</gene>
<sequence>MKKRDYIDESFQLGSMKVSRRGKEISIENEGQSNANEKIIKELANEYDEMINNVNKLVEDIRELVSKCNPLEILEYAYIDFTSSLTGITSEFQLSMENIHRGKELEYIQSVLVSTENKYIKNENNDDVEEIKKFEMIADKINELYTIMQFYFLYHTAKMRENNVEEFNEEEEKFLMESQSNMFFRGDRYPVYEIPHLNELLEVHSDEFEKLYGITTDDFINGLSNIQKSLTRINLGEMFEEENKAFSQMLELYMKYEEFKNGELSINESYTEEELIKKFRENSKLDLEKVQLELNSQEKNGKKEYEKKEYEKFDLQKLTNWPIELLEDLSFRIGEDDSFYSSNEYAGWPLIELPVFKKPFIKIDGKYYCFDYYSLFDNIYRVIQKLFRGKDSAYADLWISRQNEVTEKIVDDLFKKVLPGCKTYISNYYPKNGSLKQCAENDLLVIYDDNLIIVEVKAGSYTYRAPIVDIESHINSLKTLVEKADGQAGRTLEYLKSSDIVKLYNKDKSEKCEISLNNFNEVTLMCVTLDNFNEFCSKIEKLKFLQINKNTIALSIDDFRIYTDYFESPLIFLHYLKQRKLATQNKALYLNDELDHLGMYIENNIYSKMYENKENSHLFALGYRERLDEYFGSLINSEFEVEKPIQSFPKEFNDIINLLDVSDLNEKSRLANFLLDFSSDEKNQFADGINQAITRGKEINRVIPLGLRAIPICVFCHQPDIEDMPEKLTSDYTKSTMLELHDDYRVELNLFYGDKMNLNDVKFKFYEPSNIKTEELEAMMQMGEKFALSRIETYKKRNNIKKIGRNDLCPCGSGKKYKNCHDK</sequence>
<dbReference type="Pfam" id="PF02810">
    <property type="entry name" value="SEC-C"/>
    <property type="match status" value="1"/>
</dbReference>
<evidence type="ECO:0000313" key="3">
    <source>
        <dbReference type="Proteomes" id="UP000265930"/>
    </source>
</evidence>
<evidence type="ECO:0000256" key="1">
    <source>
        <dbReference type="SAM" id="Coils"/>
    </source>
</evidence>
<keyword evidence="1" id="KW-0175">Coiled coil</keyword>
<evidence type="ECO:0008006" key="4">
    <source>
        <dbReference type="Google" id="ProtNLM"/>
    </source>
</evidence>
<proteinExistence type="predicted"/>
<dbReference type="Proteomes" id="UP000265930">
    <property type="component" value="Unassembled WGS sequence"/>
</dbReference>
<evidence type="ECO:0000313" key="2">
    <source>
        <dbReference type="EMBL" id="RII36774.1"/>
    </source>
</evidence>
<dbReference type="InterPro" id="IPR004027">
    <property type="entry name" value="SEC_C_motif"/>
</dbReference>
<dbReference type="RefSeq" id="WP_119365923.1">
    <property type="nucleotide sequence ID" value="NZ_QXDJ01000001.1"/>
</dbReference>
<feature type="coiled-coil region" evidence="1">
    <location>
        <begin position="40"/>
        <end position="67"/>
    </location>
</feature>
<organism evidence="2 3">
    <name type="scientific">Clostridium chromiireducens</name>
    <dbReference type="NCBI Taxonomy" id="225345"/>
    <lineage>
        <taxon>Bacteria</taxon>
        <taxon>Bacillati</taxon>
        <taxon>Bacillota</taxon>
        <taxon>Clostridia</taxon>
        <taxon>Eubacteriales</taxon>
        <taxon>Clostridiaceae</taxon>
        <taxon>Clostridium</taxon>
    </lineage>
</organism>